<gene>
    <name evidence="2" type="ORF">SAMN04488105_102192</name>
</gene>
<protein>
    <submittedName>
        <fullName evidence="2">Enamine deaminase RidA, house cleaning of reactive enamine intermediates, YjgF/YER057c/UK114 family</fullName>
    </submittedName>
</protein>
<evidence type="ECO:0000313" key="3">
    <source>
        <dbReference type="Proteomes" id="UP000198994"/>
    </source>
</evidence>
<dbReference type="OrthoDB" id="9803101at2"/>
<dbReference type="AlphaFoldDB" id="A0A1G7BI01"/>
<dbReference type="Gene3D" id="3.30.1330.40">
    <property type="entry name" value="RutC-like"/>
    <property type="match status" value="1"/>
</dbReference>
<name>A0A1G7BI01_9RHOB</name>
<reference evidence="3" key="1">
    <citation type="submission" date="2016-10" db="EMBL/GenBank/DDBJ databases">
        <authorList>
            <person name="Varghese N."/>
            <person name="Submissions S."/>
        </authorList>
    </citation>
    <scope>NUCLEOTIDE SEQUENCE [LARGE SCALE GENOMIC DNA]</scope>
    <source>
        <strain evidence="3">DSM 10146</strain>
    </source>
</reference>
<dbReference type="STRING" id="282683.SAMN04488105_102192"/>
<sequence>MITRTTRTAIHHRIVEHNGTVYIGGLVADDRSKDMKGQTEEICAKLDALLAEAGTSKDKLLSAMIYATDFSQKDGLNEAWTTWLDPEHLPVRAFIGVAELGKDVLVEIVVTAAK</sequence>
<dbReference type="RefSeq" id="WP_008886076.1">
    <property type="nucleotide sequence ID" value="NZ_FNAV01000002.1"/>
</dbReference>
<dbReference type="InterPro" id="IPR019897">
    <property type="entry name" value="RidA_CS"/>
</dbReference>
<dbReference type="InterPro" id="IPR035709">
    <property type="entry name" value="YoaB-like"/>
</dbReference>
<keyword evidence="3" id="KW-1185">Reference proteome</keyword>
<comment type="similarity">
    <text evidence="1">Belongs to the RutC family.</text>
</comment>
<evidence type="ECO:0000256" key="1">
    <source>
        <dbReference type="ARBA" id="ARBA00010552"/>
    </source>
</evidence>
<evidence type="ECO:0000313" key="2">
    <source>
        <dbReference type="EMBL" id="SDE26694.1"/>
    </source>
</evidence>
<dbReference type="CDD" id="cd06150">
    <property type="entry name" value="YjgF_YER057c_UK114_like_2"/>
    <property type="match status" value="1"/>
</dbReference>
<dbReference type="Pfam" id="PF01042">
    <property type="entry name" value="Ribonuc_L-PSP"/>
    <property type="match status" value="1"/>
</dbReference>
<organism evidence="2 3">
    <name type="scientific">Salipiger thiooxidans</name>
    <dbReference type="NCBI Taxonomy" id="282683"/>
    <lineage>
        <taxon>Bacteria</taxon>
        <taxon>Pseudomonadati</taxon>
        <taxon>Pseudomonadota</taxon>
        <taxon>Alphaproteobacteria</taxon>
        <taxon>Rhodobacterales</taxon>
        <taxon>Roseobacteraceae</taxon>
        <taxon>Salipiger</taxon>
    </lineage>
</organism>
<dbReference type="InterPro" id="IPR035959">
    <property type="entry name" value="RutC-like_sf"/>
</dbReference>
<dbReference type="SUPFAM" id="SSF55298">
    <property type="entry name" value="YjgF-like"/>
    <property type="match status" value="1"/>
</dbReference>
<dbReference type="Proteomes" id="UP000198994">
    <property type="component" value="Unassembled WGS sequence"/>
</dbReference>
<dbReference type="EMBL" id="FNAV01000002">
    <property type="protein sequence ID" value="SDE26694.1"/>
    <property type="molecule type" value="Genomic_DNA"/>
</dbReference>
<dbReference type="PROSITE" id="PS01094">
    <property type="entry name" value="UPF0076"/>
    <property type="match status" value="1"/>
</dbReference>
<dbReference type="InterPro" id="IPR006175">
    <property type="entry name" value="YjgF/YER057c/UK114"/>
</dbReference>
<dbReference type="PANTHER" id="PTHR47328:SF1">
    <property type="entry name" value="RUTC FAMILY PROTEIN YOAB"/>
    <property type="match status" value="1"/>
</dbReference>
<accession>A0A1G7BI01</accession>
<dbReference type="PANTHER" id="PTHR47328">
    <property type="match status" value="1"/>
</dbReference>
<proteinExistence type="inferred from homology"/>